<dbReference type="Proteomes" id="UP000294530">
    <property type="component" value="Unassembled WGS sequence"/>
</dbReference>
<dbReference type="AlphaFoldDB" id="A0A976FNA8"/>
<reference evidence="1 2" key="1">
    <citation type="journal article" date="2021" name="Genome Biol.">
        <title>AFLAP: assembly-free linkage analysis pipeline using k-mers from genome sequencing data.</title>
        <authorList>
            <person name="Fletcher K."/>
            <person name="Zhang L."/>
            <person name="Gil J."/>
            <person name="Han R."/>
            <person name="Cavanaugh K."/>
            <person name="Michelmore R."/>
        </authorList>
    </citation>
    <scope>NUCLEOTIDE SEQUENCE [LARGE SCALE GENOMIC DNA]</scope>
    <source>
        <strain evidence="1 2">SF5</strain>
    </source>
</reference>
<protein>
    <recommendedName>
        <fullName evidence="3">MULE transposase domain-containing protein</fullName>
    </recommendedName>
</protein>
<name>A0A976FNA8_BRELC</name>
<evidence type="ECO:0000313" key="2">
    <source>
        <dbReference type="Proteomes" id="UP000294530"/>
    </source>
</evidence>
<dbReference type="GeneID" id="94347790"/>
<organism evidence="1 2">
    <name type="scientific">Bremia lactucae</name>
    <name type="common">Lettuce downy mildew</name>
    <dbReference type="NCBI Taxonomy" id="4779"/>
    <lineage>
        <taxon>Eukaryota</taxon>
        <taxon>Sar</taxon>
        <taxon>Stramenopiles</taxon>
        <taxon>Oomycota</taxon>
        <taxon>Peronosporomycetes</taxon>
        <taxon>Peronosporales</taxon>
        <taxon>Peronosporaceae</taxon>
        <taxon>Bremia</taxon>
    </lineage>
</organism>
<evidence type="ECO:0008006" key="3">
    <source>
        <dbReference type="Google" id="ProtNLM"/>
    </source>
</evidence>
<sequence>MPRSVKMSPEAPGVMVIAADGRELTLRRGLTFNDRPSATAFFQDFAKAQGKRLLINKKKSGGAQYEYVCASRTPPCHFFIKLLKSRSAKSSHFFVSSFLAQHAPDCSGASKLTVRQATAVLLADATGIPNSVAISTALSVKELQKRLKQHSGEVISTRKAYRVRDRVLRLAAGHCVKGLQKLESLLQGFQRKNHDAHVAFESDGKSGTFRRAFLAHPFVARYQRMKGLQAVFGLDTAPLVSMHYRGQLFVLSAKDGNNEIIVLCVAVALQPDVDNWKWFLKNCQQAHVDFSTFIVIANRTDEFLAATDRMNVLSRQCTRHINLKLQEMVKNGATVQVEDLVCRAQAAESEAEFSSYLSMIGLTCPGAEEYLRGLDPRTWALYCVAQQLKLYGWTSTLFAPDETLLSLAPYELMQHYMKKFMNVTYNQAQHATKWVKEGKCFTEYCDKLLAEQREAAKFQVI</sequence>
<dbReference type="RefSeq" id="XP_067819392.1">
    <property type="nucleotide sequence ID" value="XM_067962119.1"/>
</dbReference>
<dbReference type="KEGG" id="blac:94347790"/>
<evidence type="ECO:0000313" key="1">
    <source>
        <dbReference type="EMBL" id="TDH69893.1"/>
    </source>
</evidence>
<dbReference type="OrthoDB" id="152489at2759"/>
<dbReference type="PANTHER" id="PTHR31973:SF187">
    <property type="entry name" value="MUTATOR TRANSPOSASE MUDRA PROTEIN"/>
    <property type="match status" value="1"/>
</dbReference>
<dbReference type="EMBL" id="SHOA02000008">
    <property type="protein sequence ID" value="TDH69893.1"/>
    <property type="molecule type" value="Genomic_DNA"/>
</dbReference>
<accession>A0A976FNA8</accession>
<dbReference type="PANTHER" id="PTHR31973">
    <property type="entry name" value="POLYPROTEIN, PUTATIVE-RELATED"/>
    <property type="match status" value="1"/>
</dbReference>
<gene>
    <name evidence="1" type="ORF">CCR75_004029</name>
</gene>
<comment type="caution">
    <text evidence="1">The sequence shown here is derived from an EMBL/GenBank/DDBJ whole genome shotgun (WGS) entry which is preliminary data.</text>
</comment>
<proteinExistence type="predicted"/>
<keyword evidence="2" id="KW-1185">Reference proteome</keyword>